<evidence type="ECO:0000256" key="1">
    <source>
        <dbReference type="SAM" id="SignalP"/>
    </source>
</evidence>
<dbReference type="AlphaFoldDB" id="A0A2C9W7H5"/>
<evidence type="ECO:0000313" key="2">
    <source>
        <dbReference type="EMBL" id="OAY54694.1"/>
    </source>
</evidence>
<name>A0A2C9W7H5_MANES</name>
<protein>
    <submittedName>
        <fullName evidence="2">Uncharacterized protein</fullName>
    </submittedName>
</protein>
<keyword evidence="1" id="KW-0732">Signal</keyword>
<sequence length="131" mass="14821">MVSISPSFQPFFTLLMSFDLCHSTYLQVWDDGQQRWSACGSTLREVKTPCCSILREAVYMCVCVCVCMMLKPYVPRSERLKASRQLALLLTVKTSSPLLLSTNKINDGVCDQKPFVSDHVLSHANLCFDLY</sequence>
<dbReference type="EMBL" id="CM004389">
    <property type="protein sequence ID" value="OAY54694.1"/>
    <property type="molecule type" value="Genomic_DNA"/>
</dbReference>
<organism evidence="2">
    <name type="scientific">Manihot esculenta</name>
    <name type="common">Cassava</name>
    <name type="synonym">Jatropha manihot</name>
    <dbReference type="NCBI Taxonomy" id="3983"/>
    <lineage>
        <taxon>Eukaryota</taxon>
        <taxon>Viridiplantae</taxon>
        <taxon>Streptophyta</taxon>
        <taxon>Embryophyta</taxon>
        <taxon>Tracheophyta</taxon>
        <taxon>Spermatophyta</taxon>
        <taxon>Magnoliopsida</taxon>
        <taxon>eudicotyledons</taxon>
        <taxon>Gunneridae</taxon>
        <taxon>Pentapetalae</taxon>
        <taxon>rosids</taxon>
        <taxon>fabids</taxon>
        <taxon>Malpighiales</taxon>
        <taxon>Euphorbiaceae</taxon>
        <taxon>Crotonoideae</taxon>
        <taxon>Manihoteae</taxon>
        <taxon>Manihot</taxon>
    </lineage>
</organism>
<proteinExistence type="predicted"/>
<feature type="chain" id="PRO_5012700079" evidence="1">
    <location>
        <begin position="24"/>
        <end position="131"/>
    </location>
</feature>
<gene>
    <name evidence="2" type="ORF">MANES_03G095400</name>
</gene>
<accession>A0A2C9W7H5</accession>
<reference evidence="2" key="1">
    <citation type="submission" date="2016-02" db="EMBL/GenBank/DDBJ databases">
        <title>WGS assembly of Manihot esculenta.</title>
        <authorList>
            <person name="Bredeson J.V."/>
            <person name="Prochnik S.E."/>
            <person name="Lyons J.B."/>
            <person name="Schmutz J."/>
            <person name="Grimwood J."/>
            <person name="Vrebalov J."/>
            <person name="Bart R.S."/>
            <person name="Amuge T."/>
            <person name="Ferguson M.E."/>
            <person name="Green R."/>
            <person name="Putnam N."/>
            <person name="Stites J."/>
            <person name="Rounsley S."/>
            <person name="Rokhsar D.S."/>
        </authorList>
    </citation>
    <scope>NUCLEOTIDE SEQUENCE [LARGE SCALE GENOMIC DNA]</scope>
    <source>
        <tissue evidence="2">Leaf</tissue>
    </source>
</reference>
<feature type="signal peptide" evidence="1">
    <location>
        <begin position="1"/>
        <end position="23"/>
    </location>
</feature>